<evidence type="ECO:0000256" key="1">
    <source>
        <dbReference type="SAM" id="MobiDB-lite"/>
    </source>
</evidence>
<keyword evidence="2" id="KW-0472">Membrane</keyword>
<dbReference type="Pfam" id="PF12326">
    <property type="entry name" value="EOS1"/>
    <property type="match status" value="1"/>
</dbReference>
<keyword evidence="2" id="KW-0812">Transmembrane</keyword>
<dbReference type="VEuPathDB" id="FungiDB:MGL_1499"/>
<feature type="region of interest" description="Disordered" evidence="1">
    <location>
        <begin position="1"/>
        <end position="57"/>
    </location>
</feature>
<dbReference type="OrthoDB" id="2139606at2759"/>
<dbReference type="STRING" id="425265.A8PXQ1"/>
<dbReference type="GO" id="GO:0034599">
    <property type="term" value="P:cellular response to oxidative stress"/>
    <property type="evidence" value="ECO:0007669"/>
    <property type="project" value="InterPro"/>
</dbReference>
<sequence>MNASMLDFPPPYAIVAQESNPQTSSRPSSVTHSSPEATMQSLETDATSVSSLDLIPSDDDEQTLSDFVHIKRFRSTPQLSSSTTSSAMPIDHRTLHRRRHGNFSNYQRFFSMVPSLLVNESFSPVTKETTEEVEPLEPLPMAFEVLLHTLRLFAVVPGLIGTVYMLHASYVQARQNRWLRDTYLPLTPSAIEYVACSLWSICTAFHALSLMTMLLRRWLIYYTLVPSLIRLITFQAICWSLVRAVLLLFGPAQPVASWIIVSTFTSFFEIFARWITSNITDVDDTQSTDGLLSDMNETGASDAEGMLHSEQEIMYDSYQPRARHAARSHRYQKYRNQSLRVIRALTGAPTEVTPSDSDSDTFSKPESGFSSSVQEDMNALSPVVDMDHWHRRLIARRNRKRQHRSRHKRSKQKSRMSAFFQNYRAARIHSRRVFHWNVAIWRNVVPIGILGYLTLWVLLAEFTITRFQASA</sequence>
<feature type="transmembrane region" description="Helical" evidence="2">
    <location>
        <begin position="150"/>
        <end position="170"/>
    </location>
</feature>
<dbReference type="PANTHER" id="PTHR28147">
    <property type="entry name" value="N-GLYCOSYLATION PROTEIN EOS1"/>
    <property type="match status" value="1"/>
</dbReference>
<evidence type="ECO:0000313" key="4">
    <source>
        <dbReference type="Proteomes" id="UP000008837"/>
    </source>
</evidence>
<dbReference type="GO" id="GO:0006487">
    <property type="term" value="P:protein N-linked glycosylation"/>
    <property type="evidence" value="ECO:0007669"/>
    <property type="project" value="TreeGrafter"/>
</dbReference>
<dbReference type="Proteomes" id="UP000008837">
    <property type="component" value="Unassembled WGS sequence"/>
</dbReference>
<dbReference type="AlphaFoldDB" id="A8PXQ1"/>
<feature type="transmembrane region" description="Helical" evidence="2">
    <location>
        <begin position="440"/>
        <end position="459"/>
    </location>
</feature>
<keyword evidence="2" id="KW-1133">Transmembrane helix</keyword>
<feature type="compositionally biased region" description="Polar residues" evidence="1">
    <location>
        <begin position="36"/>
        <end position="51"/>
    </location>
</feature>
<feature type="compositionally biased region" description="Low complexity" evidence="1">
    <location>
        <begin position="23"/>
        <end position="35"/>
    </location>
</feature>
<dbReference type="GeneID" id="5855623"/>
<gene>
    <name evidence="3" type="ORF">MGL_1499</name>
</gene>
<dbReference type="KEGG" id="mgl:MGL_1499"/>
<feature type="region of interest" description="Disordered" evidence="1">
    <location>
        <begin position="347"/>
        <end position="373"/>
    </location>
</feature>
<proteinExistence type="predicted"/>
<dbReference type="PANTHER" id="PTHR28147:SF1">
    <property type="entry name" value="N-GLYCOSYLATION PROTEIN EOS1"/>
    <property type="match status" value="1"/>
</dbReference>
<dbReference type="InterPro" id="IPR021100">
    <property type="entry name" value="N-glycosylation_EOS1"/>
</dbReference>
<accession>A8PXQ1</accession>
<comment type="caution">
    <text evidence="3">The sequence shown here is derived from an EMBL/GenBank/DDBJ whole genome shotgun (WGS) entry which is preliminary data.</text>
</comment>
<dbReference type="InParanoid" id="A8PXQ1"/>
<protein>
    <submittedName>
        <fullName evidence="3">Uncharacterized protein</fullName>
    </submittedName>
</protein>
<dbReference type="OMA" id="FEIFARW"/>
<keyword evidence="4" id="KW-1185">Reference proteome</keyword>
<feature type="compositionally biased region" description="Polar residues" evidence="1">
    <location>
        <begin position="352"/>
        <end position="373"/>
    </location>
</feature>
<organism evidence="3 4">
    <name type="scientific">Malassezia globosa (strain ATCC MYA-4612 / CBS 7966)</name>
    <name type="common">Dandruff-associated fungus</name>
    <dbReference type="NCBI Taxonomy" id="425265"/>
    <lineage>
        <taxon>Eukaryota</taxon>
        <taxon>Fungi</taxon>
        <taxon>Dikarya</taxon>
        <taxon>Basidiomycota</taxon>
        <taxon>Ustilaginomycotina</taxon>
        <taxon>Malasseziomycetes</taxon>
        <taxon>Malasseziales</taxon>
        <taxon>Malasseziaceae</taxon>
        <taxon>Malassezia</taxon>
    </lineage>
</organism>
<feature type="transmembrane region" description="Helical" evidence="2">
    <location>
        <begin position="255"/>
        <end position="272"/>
    </location>
</feature>
<reference evidence="3 4" key="1">
    <citation type="journal article" date="2007" name="Proc. Natl. Acad. Sci. U.S.A.">
        <title>Dandruff-associated Malassezia genomes reveal convergent and divergent virulence traits shared with plant and human fungal pathogens.</title>
        <authorList>
            <person name="Xu J."/>
            <person name="Saunders C.W."/>
            <person name="Hu P."/>
            <person name="Grant R.A."/>
            <person name="Boekhout T."/>
            <person name="Kuramae E.E."/>
            <person name="Kronstad J.W."/>
            <person name="Deangelis Y.M."/>
            <person name="Reeder N.L."/>
            <person name="Johnstone K.R."/>
            <person name="Leland M."/>
            <person name="Fieno A.M."/>
            <person name="Begley W.M."/>
            <person name="Sun Y."/>
            <person name="Lacey M.P."/>
            <person name="Chaudhary T."/>
            <person name="Keough T."/>
            <person name="Chu L."/>
            <person name="Sears R."/>
            <person name="Yuan B."/>
            <person name="Dawson T.L.Jr."/>
        </authorList>
    </citation>
    <scope>NUCLEOTIDE SEQUENCE [LARGE SCALE GENOMIC DNA]</scope>
    <source>
        <strain evidence="4">ATCC MYA-4612 / CBS 7966</strain>
    </source>
</reference>
<feature type="transmembrane region" description="Helical" evidence="2">
    <location>
        <begin position="227"/>
        <end position="249"/>
    </location>
</feature>
<dbReference type="GO" id="GO:0005789">
    <property type="term" value="C:endoplasmic reticulum membrane"/>
    <property type="evidence" value="ECO:0007669"/>
    <property type="project" value="InterPro"/>
</dbReference>
<dbReference type="RefSeq" id="XP_001731316.1">
    <property type="nucleotide sequence ID" value="XM_001731264.1"/>
</dbReference>
<evidence type="ECO:0000256" key="2">
    <source>
        <dbReference type="SAM" id="Phobius"/>
    </source>
</evidence>
<dbReference type="EMBL" id="AAYY01000004">
    <property type="protein sequence ID" value="EDP44102.1"/>
    <property type="molecule type" value="Genomic_DNA"/>
</dbReference>
<name>A8PXQ1_MALGO</name>
<evidence type="ECO:0000313" key="3">
    <source>
        <dbReference type="EMBL" id="EDP44102.1"/>
    </source>
</evidence>